<dbReference type="SUPFAM" id="SSF46689">
    <property type="entry name" value="Homeodomain-like"/>
    <property type="match status" value="1"/>
</dbReference>
<keyword evidence="11" id="KW-1185">Reference proteome</keyword>
<dbReference type="SMART" id="SM00065">
    <property type="entry name" value="GAF"/>
    <property type="match status" value="1"/>
</dbReference>
<evidence type="ECO:0000256" key="5">
    <source>
        <dbReference type="ARBA" id="ARBA00023163"/>
    </source>
</evidence>
<dbReference type="PANTHER" id="PTHR32071">
    <property type="entry name" value="TRANSCRIPTIONAL REGULATORY PROTEIN"/>
    <property type="match status" value="1"/>
</dbReference>
<evidence type="ECO:0000256" key="6">
    <source>
        <dbReference type="SAM" id="Coils"/>
    </source>
</evidence>
<keyword evidence="2" id="KW-0067">ATP-binding</keyword>
<dbReference type="SUPFAM" id="SSF55781">
    <property type="entry name" value="GAF domain-like"/>
    <property type="match status" value="1"/>
</dbReference>
<dbReference type="PRINTS" id="PR01590">
    <property type="entry name" value="HTHFIS"/>
</dbReference>
<dbReference type="OrthoDB" id="9761019at2"/>
<dbReference type="Gene3D" id="1.10.10.60">
    <property type="entry name" value="Homeodomain-like"/>
    <property type="match status" value="1"/>
</dbReference>
<feature type="domain" description="FHA" evidence="8">
    <location>
        <begin position="21"/>
        <end position="70"/>
    </location>
</feature>
<dbReference type="Gene3D" id="1.10.8.60">
    <property type="match status" value="1"/>
</dbReference>
<dbReference type="PROSITE" id="PS50006">
    <property type="entry name" value="FHA_DOMAIN"/>
    <property type="match status" value="1"/>
</dbReference>
<dbReference type="Pfam" id="PF13185">
    <property type="entry name" value="GAF_2"/>
    <property type="match status" value="1"/>
</dbReference>
<dbReference type="GO" id="GO:0043565">
    <property type="term" value="F:sequence-specific DNA binding"/>
    <property type="evidence" value="ECO:0007669"/>
    <property type="project" value="InterPro"/>
</dbReference>
<dbReference type="AlphaFoldDB" id="A0A518ERD9"/>
<keyword evidence="3" id="KW-0805">Transcription regulation</keyword>
<keyword evidence="1" id="KW-0547">Nucleotide-binding</keyword>
<dbReference type="InterPro" id="IPR058031">
    <property type="entry name" value="AAA_lid_NorR"/>
</dbReference>
<dbReference type="SMART" id="SM00382">
    <property type="entry name" value="AAA"/>
    <property type="match status" value="1"/>
</dbReference>
<dbReference type="EMBL" id="CP036434">
    <property type="protein sequence ID" value="QDV06605.1"/>
    <property type="molecule type" value="Genomic_DNA"/>
</dbReference>
<dbReference type="InterPro" id="IPR003593">
    <property type="entry name" value="AAA+_ATPase"/>
</dbReference>
<dbReference type="InterPro" id="IPR009057">
    <property type="entry name" value="Homeodomain-like_sf"/>
</dbReference>
<dbReference type="InterPro" id="IPR025662">
    <property type="entry name" value="Sigma_54_int_dom_ATP-bd_1"/>
</dbReference>
<dbReference type="PROSITE" id="PS00688">
    <property type="entry name" value="SIGMA54_INTERACT_3"/>
    <property type="match status" value="1"/>
</dbReference>
<keyword evidence="5" id="KW-0804">Transcription</keyword>
<evidence type="ECO:0000256" key="4">
    <source>
        <dbReference type="ARBA" id="ARBA00023125"/>
    </source>
</evidence>
<dbReference type="Gene3D" id="3.30.450.40">
    <property type="match status" value="1"/>
</dbReference>
<dbReference type="Proteomes" id="UP000320390">
    <property type="component" value="Chromosome"/>
</dbReference>
<feature type="domain" description="Sigma-54 factor interaction" evidence="9">
    <location>
        <begin position="348"/>
        <end position="577"/>
    </location>
</feature>
<dbReference type="InterPro" id="IPR002197">
    <property type="entry name" value="HTH_Fis"/>
</dbReference>
<dbReference type="Pfam" id="PF00498">
    <property type="entry name" value="FHA"/>
    <property type="match status" value="1"/>
</dbReference>
<feature type="compositionally biased region" description="Polar residues" evidence="7">
    <location>
        <begin position="684"/>
        <end position="698"/>
    </location>
</feature>
<reference evidence="10 11" key="1">
    <citation type="submission" date="2019-02" db="EMBL/GenBank/DDBJ databases">
        <title>Deep-cultivation of Planctomycetes and their phenomic and genomic characterization uncovers novel biology.</title>
        <authorList>
            <person name="Wiegand S."/>
            <person name="Jogler M."/>
            <person name="Boedeker C."/>
            <person name="Pinto D."/>
            <person name="Vollmers J."/>
            <person name="Rivas-Marin E."/>
            <person name="Kohn T."/>
            <person name="Peeters S.H."/>
            <person name="Heuer A."/>
            <person name="Rast P."/>
            <person name="Oberbeckmann S."/>
            <person name="Bunk B."/>
            <person name="Jeske O."/>
            <person name="Meyerdierks A."/>
            <person name="Storesund J.E."/>
            <person name="Kallscheuer N."/>
            <person name="Luecker S."/>
            <person name="Lage O.M."/>
            <person name="Pohl T."/>
            <person name="Merkel B.J."/>
            <person name="Hornburger P."/>
            <person name="Mueller R.-W."/>
            <person name="Bruemmer F."/>
            <person name="Labrenz M."/>
            <person name="Spormann A.M."/>
            <person name="Op den Camp H."/>
            <person name="Overmann J."/>
            <person name="Amann R."/>
            <person name="Jetten M.S.M."/>
            <person name="Mascher T."/>
            <person name="Medema M.H."/>
            <person name="Devos D.P."/>
            <person name="Kaster A.-K."/>
            <person name="Ovreas L."/>
            <person name="Rohde M."/>
            <person name="Galperin M.Y."/>
            <person name="Jogler C."/>
        </authorList>
    </citation>
    <scope>NUCLEOTIDE SEQUENCE [LARGE SCALE GENOMIC DNA]</scope>
    <source>
        <strain evidence="10 11">Poly30</strain>
    </source>
</reference>
<evidence type="ECO:0000256" key="3">
    <source>
        <dbReference type="ARBA" id="ARBA00023015"/>
    </source>
</evidence>
<dbReference type="PROSITE" id="PS50045">
    <property type="entry name" value="SIGMA54_INTERACT_4"/>
    <property type="match status" value="1"/>
</dbReference>
<gene>
    <name evidence="10" type="primary">glnG_1</name>
    <name evidence="10" type="ORF">Poly30_21150</name>
</gene>
<keyword evidence="4" id="KW-0238">DNA-binding</keyword>
<evidence type="ECO:0000313" key="10">
    <source>
        <dbReference type="EMBL" id="QDV06605.1"/>
    </source>
</evidence>
<dbReference type="InterPro" id="IPR029016">
    <property type="entry name" value="GAF-like_dom_sf"/>
</dbReference>
<evidence type="ECO:0000259" key="9">
    <source>
        <dbReference type="PROSITE" id="PS50045"/>
    </source>
</evidence>
<evidence type="ECO:0000259" key="8">
    <source>
        <dbReference type="PROSITE" id="PS50006"/>
    </source>
</evidence>
<dbReference type="GO" id="GO:0006355">
    <property type="term" value="P:regulation of DNA-templated transcription"/>
    <property type="evidence" value="ECO:0007669"/>
    <property type="project" value="InterPro"/>
</dbReference>
<dbReference type="Pfam" id="PF02954">
    <property type="entry name" value="HTH_8"/>
    <property type="match status" value="1"/>
</dbReference>
<dbReference type="InterPro" id="IPR002078">
    <property type="entry name" value="Sigma_54_int"/>
</dbReference>
<evidence type="ECO:0000256" key="7">
    <source>
        <dbReference type="SAM" id="MobiDB-lite"/>
    </source>
</evidence>
<feature type="compositionally biased region" description="Basic and acidic residues" evidence="7">
    <location>
        <begin position="704"/>
        <end position="713"/>
    </location>
</feature>
<accession>A0A518ERD9</accession>
<organism evidence="10 11">
    <name type="scientific">Saltatorellus ferox</name>
    <dbReference type="NCBI Taxonomy" id="2528018"/>
    <lineage>
        <taxon>Bacteria</taxon>
        <taxon>Pseudomonadati</taxon>
        <taxon>Planctomycetota</taxon>
        <taxon>Planctomycetia</taxon>
        <taxon>Planctomycetia incertae sedis</taxon>
        <taxon>Saltatorellus</taxon>
    </lineage>
</organism>
<dbReference type="InterPro" id="IPR008984">
    <property type="entry name" value="SMAD_FHA_dom_sf"/>
</dbReference>
<dbReference type="InterPro" id="IPR027417">
    <property type="entry name" value="P-loop_NTPase"/>
</dbReference>
<dbReference type="PROSITE" id="PS00675">
    <property type="entry name" value="SIGMA54_INTERACT_1"/>
    <property type="match status" value="1"/>
</dbReference>
<evidence type="ECO:0000256" key="1">
    <source>
        <dbReference type="ARBA" id="ARBA00022741"/>
    </source>
</evidence>
<dbReference type="InterPro" id="IPR000253">
    <property type="entry name" value="FHA_dom"/>
</dbReference>
<feature type="region of interest" description="Disordered" evidence="7">
    <location>
        <begin position="660"/>
        <end position="713"/>
    </location>
</feature>
<dbReference type="Gene3D" id="2.60.200.20">
    <property type="match status" value="1"/>
</dbReference>
<feature type="coiled-coil region" evidence="6">
    <location>
        <begin position="297"/>
        <end position="324"/>
    </location>
</feature>
<dbReference type="CDD" id="cd00009">
    <property type="entry name" value="AAA"/>
    <property type="match status" value="1"/>
</dbReference>
<dbReference type="Pfam" id="PF00158">
    <property type="entry name" value="Sigma54_activat"/>
    <property type="match status" value="1"/>
</dbReference>
<protein>
    <submittedName>
        <fullName evidence="10">Nitrogen regulation protein NR(I)</fullName>
    </submittedName>
</protein>
<dbReference type="SUPFAM" id="SSF49879">
    <property type="entry name" value="SMAD/FHA domain"/>
    <property type="match status" value="1"/>
</dbReference>
<dbReference type="SMART" id="SM00240">
    <property type="entry name" value="FHA"/>
    <property type="match status" value="1"/>
</dbReference>
<feature type="compositionally biased region" description="Acidic residues" evidence="7">
    <location>
        <begin position="670"/>
        <end position="680"/>
    </location>
</feature>
<evidence type="ECO:0000256" key="2">
    <source>
        <dbReference type="ARBA" id="ARBA00022840"/>
    </source>
</evidence>
<name>A0A518ERD9_9BACT</name>
<dbReference type="InterPro" id="IPR025944">
    <property type="entry name" value="Sigma_54_int_dom_CS"/>
</dbReference>
<dbReference type="FunFam" id="3.40.50.300:FF:000006">
    <property type="entry name" value="DNA-binding transcriptional regulator NtrC"/>
    <property type="match status" value="1"/>
</dbReference>
<dbReference type="Gene3D" id="3.40.50.300">
    <property type="entry name" value="P-loop containing nucleotide triphosphate hydrolases"/>
    <property type="match status" value="1"/>
</dbReference>
<sequence length="713" mass="78705">MKLTVIEDGVRADLELIQSVITIGRSLDNDIRLQSSRVSRHHTRLEIDDGDAWIIDLGSANGTLVNGERVDRRLIDVGDRITIGGVDLVVEEPNAASFGAAPDSGMATMTGEARRERENLRVFAKITRQLTSETELVRLLRLIVDSAVALVGGERGFILLEDEQASSDRIKARPKQDPNVEKMTVSVARSFDHSDIVVPRSRLSMGIAGRAAREKKPVLSVDAKDDDRFEGMASVEELRLRSVMSLPIFVDGEVIGVLYVDNRLQYGAFSADDLELMELFSGQASIALKNARLVASLRERNGRLDASRQQIERLNEQLGRKVRDQGNELAVVRRELESERSRYDYSSMIGASDAMRNVFRSLDKIVESDLPVLIHGESGTGKELITKAIHRNGARKDKPFVSENCAALPDTLLESELFGHVRGAFTGAYKNKKGLLEQADGGTLFLDEIGDMSPEMQKKLLRVLQEGEFRVLGSDRMVKVNVRILAASHCNLEEMVRDGKFREDLYYRMAVLSVDLPALRERRDDIPLLAEHLLMLAAREAGRSAPVLPHEVMVALCSHDWPGNVRELENEMRRLLVLAEEEVRLEHLSESVRMGRGKDGQGHSAAQVIESGDIREAVADLEKRSIEASLAQAGGNKSRAAETLGISRFALQRKLDKYGIGKTKRRPSSSDDEESDEGDSFDGNSTGDGANDDATTGASMAETIEERGGKGRS</sequence>
<dbReference type="InterPro" id="IPR003018">
    <property type="entry name" value="GAF"/>
</dbReference>
<evidence type="ECO:0000313" key="11">
    <source>
        <dbReference type="Proteomes" id="UP000320390"/>
    </source>
</evidence>
<dbReference type="CDD" id="cd00060">
    <property type="entry name" value="FHA"/>
    <property type="match status" value="1"/>
</dbReference>
<dbReference type="PROSITE" id="PS00676">
    <property type="entry name" value="SIGMA54_INTERACT_2"/>
    <property type="match status" value="1"/>
</dbReference>
<dbReference type="SUPFAM" id="SSF52540">
    <property type="entry name" value="P-loop containing nucleoside triphosphate hydrolases"/>
    <property type="match status" value="1"/>
</dbReference>
<dbReference type="Pfam" id="PF25601">
    <property type="entry name" value="AAA_lid_14"/>
    <property type="match status" value="1"/>
</dbReference>
<dbReference type="InterPro" id="IPR025943">
    <property type="entry name" value="Sigma_54_int_dom_ATP-bd_2"/>
</dbReference>
<proteinExistence type="predicted"/>
<dbReference type="RefSeq" id="WP_145196933.1">
    <property type="nucleotide sequence ID" value="NZ_CP036434.1"/>
</dbReference>
<dbReference type="GO" id="GO:0005524">
    <property type="term" value="F:ATP binding"/>
    <property type="evidence" value="ECO:0007669"/>
    <property type="project" value="UniProtKB-KW"/>
</dbReference>
<keyword evidence="6" id="KW-0175">Coiled coil</keyword>